<evidence type="ECO:0000256" key="1">
    <source>
        <dbReference type="ARBA" id="ARBA00006538"/>
    </source>
</evidence>
<dbReference type="PANTHER" id="PTHR11066:SF34">
    <property type="entry name" value="ACYL-COENZYME A THIOESTERASE 8"/>
    <property type="match status" value="1"/>
</dbReference>
<dbReference type="Gene3D" id="2.40.160.210">
    <property type="entry name" value="Acyl-CoA thioesterase, double hotdog domain"/>
    <property type="match status" value="1"/>
</dbReference>
<evidence type="ECO:0000256" key="4">
    <source>
        <dbReference type="ARBA" id="ARBA00023098"/>
    </source>
</evidence>
<evidence type="ECO:0000256" key="3">
    <source>
        <dbReference type="ARBA" id="ARBA00022801"/>
    </source>
</evidence>
<feature type="domain" description="Acyl-CoA thioesterase-like N-terminal HotDog" evidence="9">
    <location>
        <begin position="33"/>
        <end position="111"/>
    </location>
</feature>
<dbReference type="Proteomes" id="UP000252770">
    <property type="component" value="Unassembled WGS sequence"/>
</dbReference>
<evidence type="ECO:0000313" key="10">
    <source>
        <dbReference type="EMBL" id="RCK71373.1"/>
    </source>
</evidence>
<evidence type="ECO:0000313" key="11">
    <source>
        <dbReference type="Proteomes" id="UP000252770"/>
    </source>
</evidence>
<keyword evidence="4" id="KW-0443">Lipid metabolism</keyword>
<dbReference type="CDD" id="cd03445">
    <property type="entry name" value="Thioesterase_II_repeat2"/>
    <property type="match status" value="1"/>
</dbReference>
<gene>
    <name evidence="10" type="ORF">DT076_02830</name>
</gene>
<reference evidence="10 11" key="1">
    <citation type="submission" date="2018-07" db="EMBL/GenBank/DDBJ databases">
        <title>Desertimonas flava gen. nov. sp. nov.</title>
        <authorList>
            <person name="Liu S."/>
        </authorList>
    </citation>
    <scope>NUCLEOTIDE SEQUENCE [LARGE SCALE GENOMIC DNA]</scope>
    <source>
        <strain evidence="10 11">16Sb5-5</strain>
    </source>
</reference>
<name>A0A367YZM5_9ACTN</name>
<dbReference type="Pfam" id="PF02551">
    <property type="entry name" value="Acyl_CoA_thio"/>
    <property type="match status" value="1"/>
</dbReference>
<protein>
    <recommendedName>
        <fullName evidence="6">Acyl-CoA thioesterase 2</fullName>
    </recommendedName>
    <alternativeName>
        <fullName evidence="7">Thioesterase II</fullName>
    </alternativeName>
</protein>
<dbReference type="RefSeq" id="WP_114125074.1">
    <property type="nucleotide sequence ID" value="NZ_QOUI01000001.1"/>
</dbReference>
<dbReference type="SUPFAM" id="SSF54637">
    <property type="entry name" value="Thioesterase/thiol ester dehydrase-isomerase"/>
    <property type="match status" value="2"/>
</dbReference>
<dbReference type="AlphaFoldDB" id="A0A367YZM5"/>
<dbReference type="InterPro" id="IPR025652">
    <property type="entry name" value="TesB_C"/>
</dbReference>
<dbReference type="FunFam" id="2.40.160.210:FF:000001">
    <property type="entry name" value="Acyl-CoA thioesterase II"/>
    <property type="match status" value="1"/>
</dbReference>
<evidence type="ECO:0000259" key="9">
    <source>
        <dbReference type="Pfam" id="PF13622"/>
    </source>
</evidence>
<dbReference type="InterPro" id="IPR042171">
    <property type="entry name" value="Acyl-CoA_hotdog"/>
</dbReference>
<comment type="caution">
    <text evidence="10">The sequence shown here is derived from an EMBL/GenBank/DDBJ whole genome shotgun (WGS) entry which is preliminary data.</text>
</comment>
<dbReference type="GO" id="GO:0047617">
    <property type="term" value="F:fatty acyl-CoA hydrolase activity"/>
    <property type="evidence" value="ECO:0007669"/>
    <property type="project" value="UniProtKB-EC"/>
</dbReference>
<organism evidence="10 11">
    <name type="scientific">Desertihabitans brevis</name>
    <dbReference type="NCBI Taxonomy" id="2268447"/>
    <lineage>
        <taxon>Bacteria</taxon>
        <taxon>Bacillati</taxon>
        <taxon>Actinomycetota</taxon>
        <taxon>Actinomycetes</taxon>
        <taxon>Propionibacteriales</taxon>
        <taxon>Propionibacteriaceae</taxon>
        <taxon>Desertihabitans</taxon>
    </lineage>
</organism>
<evidence type="ECO:0000256" key="5">
    <source>
        <dbReference type="ARBA" id="ARBA00050943"/>
    </source>
</evidence>
<comment type="subunit">
    <text evidence="2">Homotetramer.</text>
</comment>
<evidence type="ECO:0000256" key="6">
    <source>
        <dbReference type="ARBA" id="ARBA00071120"/>
    </source>
</evidence>
<evidence type="ECO:0000259" key="8">
    <source>
        <dbReference type="Pfam" id="PF02551"/>
    </source>
</evidence>
<dbReference type="Pfam" id="PF13622">
    <property type="entry name" value="4HBT_3"/>
    <property type="match status" value="1"/>
</dbReference>
<evidence type="ECO:0000256" key="2">
    <source>
        <dbReference type="ARBA" id="ARBA00011881"/>
    </source>
</evidence>
<comment type="catalytic activity">
    <reaction evidence="5">
        <text>a fatty acyl-CoA + H2O = a fatty acid + CoA + H(+)</text>
        <dbReference type="Rhea" id="RHEA:16781"/>
        <dbReference type="ChEBI" id="CHEBI:15377"/>
        <dbReference type="ChEBI" id="CHEBI:15378"/>
        <dbReference type="ChEBI" id="CHEBI:28868"/>
        <dbReference type="ChEBI" id="CHEBI:57287"/>
        <dbReference type="ChEBI" id="CHEBI:77636"/>
        <dbReference type="EC" id="3.1.2.20"/>
    </reaction>
    <physiologicalReaction direction="left-to-right" evidence="5">
        <dbReference type="Rhea" id="RHEA:16782"/>
    </physiologicalReaction>
</comment>
<dbReference type="InterPro" id="IPR003703">
    <property type="entry name" value="Acyl_CoA_thio"/>
</dbReference>
<dbReference type="CDD" id="cd03444">
    <property type="entry name" value="Thioesterase_II_repeat1"/>
    <property type="match status" value="1"/>
</dbReference>
<dbReference type="EMBL" id="QOUI01000001">
    <property type="protein sequence ID" value="RCK71373.1"/>
    <property type="molecule type" value="Genomic_DNA"/>
</dbReference>
<dbReference type="GO" id="GO:0009062">
    <property type="term" value="P:fatty acid catabolic process"/>
    <property type="evidence" value="ECO:0007669"/>
    <property type="project" value="TreeGrafter"/>
</dbReference>
<keyword evidence="3" id="KW-0378">Hydrolase</keyword>
<dbReference type="GO" id="GO:0006637">
    <property type="term" value="P:acyl-CoA metabolic process"/>
    <property type="evidence" value="ECO:0007669"/>
    <property type="project" value="InterPro"/>
</dbReference>
<accession>A0A367YZM5</accession>
<sequence length="291" mass="31572">MPSSVQELVALLELEEIEQTLWRGSQPATLLQRAFGGQVLAQALVAAHRTLPGDADVSVHSLHAYFLRPGRTDAPIIYDVEVLRDGRSFSTRRVLARQGGAVIFTVSASFHLAEPGLEHQDPAPEDVPPPERCPLLSEAMESLSGRRASMWQAEWGALEVRYAGDSRPGGVLSPERHPARARVWIRVAGELADDPVLHQAALAYASDLTLLAVSVVPHPVLFGGPGLQAASLDHSMWFHRPFRADRWLLYDQVSPSARSSLGLSTGRLFQDGALVATVAQEGLIRVVDPPA</sequence>
<dbReference type="InterPro" id="IPR029069">
    <property type="entry name" value="HotDog_dom_sf"/>
</dbReference>
<keyword evidence="11" id="KW-1185">Reference proteome</keyword>
<evidence type="ECO:0000256" key="7">
    <source>
        <dbReference type="ARBA" id="ARBA00079653"/>
    </source>
</evidence>
<dbReference type="InterPro" id="IPR049449">
    <property type="entry name" value="TesB_ACOT8-like_N"/>
</dbReference>
<comment type="similarity">
    <text evidence="1">Belongs to the C/M/P thioester hydrolase family.</text>
</comment>
<dbReference type="PANTHER" id="PTHR11066">
    <property type="entry name" value="ACYL-COA THIOESTERASE"/>
    <property type="match status" value="1"/>
</dbReference>
<proteinExistence type="inferred from homology"/>
<feature type="domain" description="Acyl-CoA thioesterase 2 C-terminal" evidence="8">
    <location>
        <begin position="180"/>
        <end position="283"/>
    </location>
</feature>